<organism evidence="2 3">
    <name type="scientific">Funiculus sociatus GB2-A5</name>
    <dbReference type="NCBI Taxonomy" id="2933946"/>
    <lineage>
        <taxon>Bacteria</taxon>
        <taxon>Bacillati</taxon>
        <taxon>Cyanobacteriota</taxon>
        <taxon>Cyanophyceae</taxon>
        <taxon>Coleofasciculales</taxon>
        <taxon>Coleofasciculaceae</taxon>
        <taxon>Funiculus</taxon>
    </lineage>
</organism>
<dbReference type="PANTHER" id="PTHR37694:SF1">
    <property type="entry name" value="SLR8022 PROTEIN"/>
    <property type="match status" value="1"/>
</dbReference>
<keyword evidence="3" id="KW-1185">Reference proteome</keyword>
<proteinExistence type="predicted"/>
<evidence type="ECO:0000313" key="2">
    <source>
        <dbReference type="EMBL" id="MEP0863150.1"/>
    </source>
</evidence>
<protein>
    <submittedName>
        <fullName evidence="2">Cupin domain-containing protein</fullName>
    </submittedName>
</protein>
<dbReference type="PANTHER" id="PTHR37694">
    <property type="entry name" value="SLR8022 PROTEIN"/>
    <property type="match status" value="1"/>
</dbReference>
<dbReference type="Gene3D" id="2.60.120.10">
    <property type="entry name" value="Jelly Rolls"/>
    <property type="match status" value="1"/>
</dbReference>
<accession>A0ABV0JIN4</accession>
<sequence>MASITTNSTSFVSNLREQIEYPKSGVLSKVLIKDNNCQHTLFCLATGTEIAEHTSTRNATVTVIEGRGILTLEGREISLEAGVFVFMPANAPHALQAQENLAFLLTLSEHHSHEN</sequence>
<name>A0ABV0JIN4_9CYAN</name>
<dbReference type="CDD" id="cd02230">
    <property type="entry name" value="cupin_HP0902-like"/>
    <property type="match status" value="1"/>
</dbReference>
<dbReference type="Proteomes" id="UP001442494">
    <property type="component" value="Unassembled WGS sequence"/>
</dbReference>
<dbReference type="Pfam" id="PF07883">
    <property type="entry name" value="Cupin_2"/>
    <property type="match status" value="1"/>
</dbReference>
<dbReference type="RefSeq" id="WP_190427815.1">
    <property type="nucleotide sequence ID" value="NZ_JAMPKK010000002.1"/>
</dbReference>
<evidence type="ECO:0000259" key="1">
    <source>
        <dbReference type="Pfam" id="PF07883"/>
    </source>
</evidence>
<dbReference type="InterPro" id="IPR011051">
    <property type="entry name" value="RmlC_Cupin_sf"/>
</dbReference>
<dbReference type="SUPFAM" id="SSF51182">
    <property type="entry name" value="RmlC-like cupins"/>
    <property type="match status" value="1"/>
</dbReference>
<feature type="domain" description="Cupin type-2" evidence="1">
    <location>
        <begin position="41"/>
        <end position="99"/>
    </location>
</feature>
<dbReference type="InterPro" id="IPR014710">
    <property type="entry name" value="RmlC-like_jellyroll"/>
</dbReference>
<comment type="caution">
    <text evidence="2">The sequence shown here is derived from an EMBL/GenBank/DDBJ whole genome shotgun (WGS) entry which is preliminary data.</text>
</comment>
<gene>
    <name evidence="2" type="ORF">NDI37_01540</name>
</gene>
<reference evidence="2 3" key="1">
    <citation type="submission" date="2022-04" db="EMBL/GenBank/DDBJ databases">
        <title>Positive selection, recombination, and allopatry shape intraspecific diversity of widespread and dominant cyanobacteria.</title>
        <authorList>
            <person name="Wei J."/>
            <person name="Shu W."/>
            <person name="Hu C."/>
        </authorList>
    </citation>
    <scope>NUCLEOTIDE SEQUENCE [LARGE SCALE GENOMIC DNA]</scope>
    <source>
        <strain evidence="2 3">GB2-A5</strain>
    </source>
</reference>
<dbReference type="EMBL" id="JAMPKK010000002">
    <property type="protein sequence ID" value="MEP0863150.1"/>
    <property type="molecule type" value="Genomic_DNA"/>
</dbReference>
<dbReference type="InterPro" id="IPR013096">
    <property type="entry name" value="Cupin_2"/>
</dbReference>
<evidence type="ECO:0000313" key="3">
    <source>
        <dbReference type="Proteomes" id="UP001442494"/>
    </source>
</evidence>